<keyword evidence="8" id="KW-1185">Reference proteome</keyword>
<dbReference type="FunFam" id="2.130.10.10:FF:000294">
    <property type="entry name" value="WD repeat-containing protein 70"/>
    <property type="match status" value="1"/>
</dbReference>
<dbReference type="SUPFAM" id="SSF50978">
    <property type="entry name" value="WD40 repeat-like"/>
    <property type="match status" value="1"/>
</dbReference>
<dbReference type="Gene3D" id="2.130.10.10">
    <property type="entry name" value="YVTN repeat-like/Quinoprotein amine dehydrogenase"/>
    <property type="match status" value="2"/>
</dbReference>
<dbReference type="Pfam" id="PF00400">
    <property type="entry name" value="WD40"/>
    <property type="match status" value="4"/>
</dbReference>
<dbReference type="GO" id="GO:0005634">
    <property type="term" value="C:nucleus"/>
    <property type="evidence" value="ECO:0007669"/>
    <property type="project" value="TreeGrafter"/>
</dbReference>
<sequence>MTNGRRSHPKGLPVRRARLRFMSNRTTYHALQGRMQERSEDLRNSTSRTRCRGLKPHRTAGLRFRRACDLSRQAVLMRQFTDPECIKLTETRLFTLLNWFTITIRLVKKSLDLDKKVFNSEFQKMEGEEKEKKKARTFDFMAMFQEARQTAIERTGENLVHDTADVVSDDPQILHKKSKKKKSKKKKHRKRESSSDESGEEKRERENSDSEIGPPVPLAFKPAVTAEIYAKTSQINNDEDEDNIGPPLPPGYTKPNVTTERDLEKNIVSSNKMKTSVSDDAENDEDDEDDTAEADDNPLNKIPTSHEIVFDHGQKAISALALDPSGARLVTGSIDFDVKFWDFAGMDASLKSFRSLRPCECHQIRNLEYSPTGESLLVVAGNAQAKIIDRDGFEVMECVKGDQYLVDQASTKGHTAALNNGCWNPKLKEEFLTCANDSTVRLWDVTSKFKHKNIIKTKSTGGRKTVPTACTYSNDGRWVVAGCTDGSIQIWDHNKYAFVNVAMQNKVAHMNGSDVTCLKFSYDGRTLASRGGDDTLKLWDLRNFKQPLASNNSLPNAFSMTDCVFSPDDKLLVTGISLRKDEKEGKIVFLDRENLQVVKEMHMSESSTVRFLWHPKLNQMVVGCGDGQVKLFYDPDKSHRGAMLCVVKRERKVKQTEIMASQNIITPYALPMFRQGKPTSTKKFEERIRKDPVKSHRPDLPIAGPGTGGRVGAKGATLSQYVAQQIVSRKPDPYEKDPRGAILRHAKDAAENPYWIDPAYKKTQPQTVFRNPDEDKKDEEDDPGPIWKKKKLG</sequence>
<reference evidence="7" key="1">
    <citation type="journal article" date="2023" name="G3 (Bethesda)">
        <title>A reference genome for the long-term kleptoplast-retaining sea slug Elysia crispata morphotype clarki.</title>
        <authorList>
            <person name="Eastman K.E."/>
            <person name="Pendleton A.L."/>
            <person name="Shaikh M.A."/>
            <person name="Suttiyut T."/>
            <person name="Ogas R."/>
            <person name="Tomko P."/>
            <person name="Gavelis G."/>
            <person name="Widhalm J.R."/>
            <person name="Wisecaver J.H."/>
        </authorList>
    </citation>
    <scope>NUCLEOTIDE SEQUENCE</scope>
    <source>
        <strain evidence="7">ECLA1</strain>
    </source>
</reference>
<feature type="region of interest" description="Disordered" evidence="6">
    <location>
        <begin position="170"/>
        <end position="217"/>
    </location>
</feature>
<feature type="compositionally biased region" description="Polar residues" evidence="6">
    <location>
        <begin position="267"/>
        <end position="278"/>
    </location>
</feature>
<dbReference type="InterPro" id="IPR051858">
    <property type="entry name" value="WD_repeat_GAD-1"/>
</dbReference>
<dbReference type="InterPro" id="IPR001680">
    <property type="entry name" value="WD40_rpt"/>
</dbReference>
<dbReference type="GO" id="GO:0035861">
    <property type="term" value="C:site of double-strand break"/>
    <property type="evidence" value="ECO:0007669"/>
    <property type="project" value="TreeGrafter"/>
</dbReference>
<gene>
    <name evidence="7" type="ORF">RRG08_003769</name>
</gene>
<accession>A0AAE1E6G9</accession>
<protein>
    <recommendedName>
        <fullName evidence="4">WD repeat-containing protein 70</fullName>
    </recommendedName>
</protein>
<keyword evidence="1 5" id="KW-0853">WD repeat</keyword>
<evidence type="ECO:0000256" key="5">
    <source>
        <dbReference type="PROSITE-ProRule" id="PRU00221"/>
    </source>
</evidence>
<dbReference type="Proteomes" id="UP001283361">
    <property type="component" value="Unassembled WGS sequence"/>
</dbReference>
<name>A0AAE1E6G9_9GAST</name>
<feature type="compositionally biased region" description="Basic residues" evidence="6">
    <location>
        <begin position="174"/>
        <end position="191"/>
    </location>
</feature>
<feature type="repeat" description="WD" evidence="5">
    <location>
        <begin position="411"/>
        <end position="447"/>
    </location>
</feature>
<feature type="repeat" description="WD" evidence="5">
    <location>
        <begin position="310"/>
        <end position="342"/>
    </location>
</feature>
<feature type="repeat" description="WD" evidence="5">
    <location>
        <begin position="508"/>
        <end position="549"/>
    </location>
</feature>
<comment type="similarity">
    <text evidence="3">Belongs to the WD repeat GAD-1 family.</text>
</comment>
<evidence type="ECO:0000313" key="8">
    <source>
        <dbReference type="Proteomes" id="UP001283361"/>
    </source>
</evidence>
<dbReference type="InterPro" id="IPR036322">
    <property type="entry name" value="WD40_repeat_dom_sf"/>
</dbReference>
<evidence type="ECO:0000256" key="6">
    <source>
        <dbReference type="SAM" id="MobiDB-lite"/>
    </source>
</evidence>
<keyword evidence="2" id="KW-0677">Repeat</keyword>
<evidence type="ECO:0000313" key="7">
    <source>
        <dbReference type="EMBL" id="KAK3794623.1"/>
    </source>
</evidence>
<evidence type="ECO:0000256" key="2">
    <source>
        <dbReference type="ARBA" id="ARBA00022737"/>
    </source>
</evidence>
<comment type="caution">
    <text evidence="7">The sequence shown here is derived from an EMBL/GenBank/DDBJ whole genome shotgun (WGS) entry which is preliminary data.</text>
</comment>
<feature type="region of interest" description="Disordered" evidence="6">
    <location>
        <begin position="753"/>
        <end position="793"/>
    </location>
</feature>
<feature type="compositionally biased region" description="Acidic residues" evidence="6">
    <location>
        <begin position="279"/>
        <end position="296"/>
    </location>
</feature>
<dbReference type="InterPro" id="IPR020472">
    <property type="entry name" value="WD40_PAC1"/>
</dbReference>
<proteinExistence type="inferred from homology"/>
<dbReference type="SMART" id="SM00320">
    <property type="entry name" value="WD40"/>
    <property type="match status" value="6"/>
</dbReference>
<organism evidence="7 8">
    <name type="scientific">Elysia crispata</name>
    <name type="common">lettuce slug</name>
    <dbReference type="NCBI Taxonomy" id="231223"/>
    <lineage>
        <taxon>Eukaryota</taxon>
        <taxon>Metazoa</taxon>
        <taxon>Spiralia</taxon>
        <taxon>Lophotrochozoa</taxon>
        <taxon>Mollusca</taxon>
        <taxon>Gastropoda</taxon>
        <taxon>Heterobranchia</taxon>
        <taxon>Euthyneura</taxon>
        <taxon>Panpulmonata</taxon>
        <taxon>Sacoglossa</taxon>
        <taxon>Placobranchoidea</taxon>
        <taxon>Plakobranchidae</taxon>
        <taxon>Elysia</taxon>
    </lineage>
</organism>
<evidence type="ECO:0000256" key="1">
    <source>
        <dbReference type="ARBA" id="ARBA00022574"/>
    </source>
</evidence>
<dbReference type="EMBL" id="JAWDGP010001105">
    <property type="protein sequence ID" value="KAK3794623.1"/>
    <property type="molecule type" value="Genomic_DNA"/>
</dbReference>
<dbReference type="PROSITE" id="PS50082">
    <property type="entry name" value="WD_REPEATS_2"/>
    <property type="match status" value="4"/>
</dbReference>
<dbReference type="InterPro" id="IPR015943">
    <property type="entry name" value="WD40/YVTN_repeat-like_dom_sf"/>
</dbReference>
<feature type="repeat" description="WD" evidence="5">
    <location>
        <begin position="472"/>
        <end position="492"/>
    </location>
</feature>
<feature type="region of interest" description="Disordered" evidence="6">
    <location>
        <begin position="233"/>
        <end position="301"/>
    </location>
</feature>
<dbReference type="AlphaFoldDB" id="A0AAE1E6G9"/>
<dbReference type="PANTHER" id="PTHR16017">
    <property type="entry name" value="GASTRULATION DEFECTIVE PROTEIN 1-RELATED"/>
    <property type="match status" value="1"/>
</dbReference>
<dbReference type="FunFam" id="2.130.10.10:FF:001038">
    <property type="entry name" value="WD repeat domain 70"/>
    <property type="match status" value="1"/>
</dbReference>
<evidence type="ECO:0000256" key="3">
    <source>
        <dbReference type="ARBA" id="ARBA00038343"/>
    </source>
</evidence>
<dbReference type="PROSITE" id="PS50294">
    <property type="entry name" value="WD_REPEATS_REGION"/>
    <property type="match status" value="3"/>
</dbReference>
<evidence type="ECO:0000256" key="4">
    <source>
        <dbReference type="ARBA" id="ARBA00040943"/>
    </source>
</evidence>
<dbReference type="PRINTS" id="PR00320">
    <property type="entry name" value="GPROTEINBRPT"/>
</dbReference>
<feature type="region of interest" description="Disordered" evidence="6">
    <location>
        <begin position="691"/>
        <end position="713"/>
    </location>
</feature>
<dbReference type="PANTHER" id="PTHR16017:SF0">
    <property type="entry name" value="WD REPEAT-CONTAINING PROTEIN 70"/>
    <property type="match status" value="1"/>
</dbReference>